<feature type="chain" id="PRO_5020981667" evidence="1">
    <location>
        <begin position="23"/>
        <end position="130"/>
    </location>
</feature>
<protein>
    <submittedName>
        <fullName evidence="2">Tau-Liphistoxin-Lth1a_1</fullName>
    </submittedName>
</protein>
<evidence type="ECO:0000313" key="2">
    <source>
        <dbReference type="EMBL" id="SNX34163.1"/>
    </source>
</evidence>
<reference evidence="2" key="1">
    <citation type="submission" date="2017-05" db="EMBL/GenBank/DDBJ databases">
        <authorList>
            <person name="QRISCLOUD D."/>
        </authorList>
    </citation>
    <scope>NUCLEOTIDE SEQUENCE</scope>
</reference>
<reference evidence="2" key="2">
    <citation type="submission" date="2019-05" db="EMBL/GenBank/DDBJ databases">
        <title>Unravelling the molecular evolution of spider venoms.</title>
        <authorList>
            <person name="Pineda S."/>
        </authorList>
    </citation>
    <scope>NUCLEOTIDE SEQUENCE</scope>
</reference>
<accession>A0A4Q8K500</accession>
<feature type="signal peptide" evidence="1">
    <location>
        <begin position="1"/>
        <end position="22"/>
    </location>
</feature>
<dbReference type="EMBL" id="HAHM01000132">
    <property type="protein sequence ID" value="SNX34163.1"/>
    <property type="molecule type" value="Transcribed_RNA"/>
</dbReference>
<evidence type="ECO:0000256" key="1">
    <source>
        <dbReference type="SAM" id="SignalP"/>
    </source>
</evidence>
<dbReference type="AlphaFoldDB" id="A0A4Q8K500"/>
<proteinExistence type="predicted"/>
<sequence length="130" mass="14471">MKLSSFSIALVGILFVSVPLFAEDENEDAMNSFLASNPSDEEISGDLESERDCAKEGEVCGWGKICCDLKNYYCPTEFIPHCKKYKPYVPVTTNCAKEGEVCGWGSKCCHGLDCPLAFIPYCEKYRGRND</sequence>
<organism evidence="2">
    <name type="scientific">Liphistius thaleban</name>
    <dbReference type="NCBI Taxonomy" id="1905330"/>
    <lineage>
        <taxon>Eukaryota</taxon>
        <taxon>Metazoa</taxon>
        <taxon>Ecdysozoa</taxon>
        <taxon>Arthropoda</taxon>
        <taxon>Chelicerata</taxon>
        <taxon>Arachnida</taxon>
        <taxon>Araneae</taxon>
        <taxon>Mesothelae</taxon>
        <taxon>Liphistiidae</taxon>
        <taxon>Liphistius</taxon>
    </lineage>
</organism>
<name>A0A4Q8K500_9ARAC</name>
<keyword evidence="1" id="KW-0732">Signal</keyword>